<dbReference type="PANTHER" id="PTHR40619:SF3">
    <property type="entry name" value="FUNGAL STAND N-TERMINAL GOODBYE DOMAIN-CONTAINING PROTEIN"/>
    <property type="match status" value="1"/>
</dbReference>
<sequence length="629" mass="70567">MPNTAILDITVAARTYVTQEGPKYHKAFGEQSKYDDQRHEFVAHGPSSDLEEALRNYHSSGGINWDIQNCTWDDVFDELEAAEGEDARAALGVRPSHVARKGFRWAGDKAAAISPWIDLIPTSNGLSVLGAGLKLLFSIAKEHSNVRQKILAAFGDIPAIITNTTLTRELFKSDKALRDCAIRLYETALRSIQDLVGKLNGNRDRKSSVTKVFHQAKNVLQSPLRVEQIDAIVGSMREQVHQFETIVQRNRDQRDMRIERNAESTLQQVQATRKVGIDIKVGVSEIDEKVDGLARDNKQFQTNHEQVYAEMGRLRAALAAQNGLLAQLTYRSQTPTIVIQQSAIAQDPHSFLPGYQLLEALNVDHMTPVRDVECVLRHCGGVSQADQGQAQQLLQSTQFSAWFWPLASDILFVNGNFDHSSRTSPLSYLCAQLALTLSEDPGCIVLQFFCGQHESETDPLRGPQGLLRSITSQLLYSGYAFSRAFINTRTYSEAIRAHSVEDLCITFRRLVSQLPLNQKVLCVVENISRFEREEWYHDLGFVVEMLYRITQDDSFKPSLKVLFTGATARSRTELVLPPAKSLLLARGSPYGHRPISGRTMLSDVGRQKPSYQEKMAMMGADDDFEEDYF</sequence>
<organism evidence="1 2">
    <name type="scientific">Aspergillus pseudoustus</name>
    <dbReference type="NCBI Taxonomy" id="1810923"/>
    <lineage>
        <taxon>Eukaryota</taxon>
        <taxon>Fungi</taxon>
        <taxon>Dikarya</taxon>
        <taxon>Ascomycota</taxon>
        <taxon>Pezizomycotina</taxon>
        <taxon>Eurotiomycetes</taxon>
        <taxon>Eurotiomycetidae</taxon>
        <taxon>Eurotiales</taxon>
        <taxon>Aspergillaceae</taxon>
        <taxon>Aspergillus</taxon>
        <taxon>Aspergillus subgen. Nidulantes</taxon>
    </lineage>
</organism>
<proteinExistence type="predicted"/>
<dbReference type="PANTHER" id="PTHR40619">
    <property type="entry name" value="FUNGAL STAND N-TERMINAL GOODBYE DOMAIN-CONTAINING PROTEIN"/>
    <property type="match status" value="1"/>
</dbReference>
<evidence type="ECO:0008006" key="3">
    <source>
        <dbReference type="Google" id="ProtNLM"/>
    </source>
</evidence>
<dbReference type="Proteomes" id="UP001610446">
    <property type="component" value="Unassembled WGS sequence"/>
</dbReference>
<gene>
    <name evidence="1" type="ORF">BJY01DRAFT_179455</name>
</gene>
<accession>A0ABR4KWQ0</accession>
<evidence type="ECO:0000313" key="1">
    <source>
        <dbReference type="EMBL" id="KAL2856502.1"/>
    </source>
</evidence>
<dbReference type="EMBL" id="JBFXLU010000007">
    <property type="protein sequence ID" value="KAL2856502.1"/>
    <property type="molecule type" value="Genomic_DNA"/>
</dbReference>
<protein>
    <recommendedName>
        <fullName evidence="3">Fungal STAND N-terminal Goodbye domain-containing protein</fullName>
    </recommendedName>
</protein>
<keyword evidence="2" id="KW-1185">Reference proteome</keyword>
<evidence type="ECO:0000313" key="2">
    <source>
        <dbReference type="Proteomes" id="UP001610446"/>
    </source>
</evidence>
<reference evidence="1 2" key="1">
    <citation type="submission" date="2024-07" db="EMBL/GenBank/DDBJ databases">
        <title>Section-level genome sequencing and comparative genomics of Aspergillus sections Usti and Cavernicolus.</title>
        <authorList>
            <consortium name="Lawrence Berkeley National Laboratory"/>
            <person name="Nybo J.L."/>
            <person name="Vesth T.C."/>
            <person name="Theobald S."/>
            <person name="Frisvad J.C."/>
            <person name="Larsen T.O."/>
            <person name="Kjaerboelling I."/>
            <person name="Rothschild-Mancinelli K."/>
            <person name="Lyhne E.K."/>
            <person name="Kogle M.E."/>
            <person name="Barry K."/>
            <person name="Clum A."/>
            <person name="Na H."/>
            <person name="Ledsgaard L."/>
            <person name="Lin J."/>
            <person name="Lipzen A."/>
            <person name="Kuo A."/>
            <person name="Riley R."/>
            <person name="Mondo S."/>
            <person name="Labutti K."/>
            <person name="Haridas S."/>
            <person name="Pangalinan J."/>
            <person name="Salamov A.A."/>
            <person name="Simmons B.A."/>
            <person name="Magnuson J.K."/>
            <person name="Chen J."/>
            <person name="Drula E."/>
            <person name="Henrissat B."/>
            <person name="Wiebenga A."/>
            <person name="Lubbers R.J."/>
            <person name="Gomes A.C."/>
            <person name="Makela M.R."/>
            <person name="Stajich J."/>
            <person name="Grigoriev I.V."/>
            <person name="Mortensen U.H."/>
            <person name="De Vries R.P."/>
            <person name="Baker S.E."/>
            <person name="Andersen M.R."/>
        </authorList>
    </citation>
    <scope>NUCLEOTIDE SEQUENCE [LARGE SCALE GENOMIC DNA]</scope>
    <source>
        <strain evidence="1 2">CBS 123904</strain>
    </source>
</reference>
<name>A0ABR4KWQ0_9EURO</name>
<comment type="caution">
    <text evidence="1">The sequence shown here is derived from an EMBL/GenBank/DDBJ whole genome shotgun (WGS) entry which is preliminary data.</text>
</comment>